<dbReference type="Pfam" id="PF12680">
    <property type="entry name" value="SnoaL_2"/>
    <property type="match status" value="1"/>
</dbReference>
<sequence>MFEANHLTRYYAAVDAGDFSLAAAALAPDVTFAIHLPAGASRGSTSGELIDYLSGRGDVDRAHHPLRTGVDGDLEFVYGEVTQDGATTGSFLAAVRVRDGLIDRYQVSFDPELSLLQEAP</sequence>
<dbReference type="InterPro" id="IPR032710">
    <property type="entry name" value="NTF2-like_dom_sf"/>
</dbReference>
<dbReference type="SUPFAM" id="SSF54427">
    <property type="entry name" value="NTF2-like"/>
    <property type="match status" value="1"/>
</dbReference>
<evidence type="ECO:0000313" key="3">
    <source>
        <dbReference type="Proteomes" id="UP001268542"/>
    </source>
</evidence>
<evidence type="ECO:0000313" key="2">
    <source>
        <dbReference type="EMBL" id="MDT9593259.1"/>
    </source>
</evidence>
<comment type="caution">
    <text evidence="2">The sequence shown here is derived from an EMBL/GenBank/DDBJ whole genome shotgun (WGS) entry which is preliminary data.</text>
</comment>
<dbReference type="Proteomes" id="UP001268542">
    <property type="component" value="Unassembled WGS sequence"/>
</dbReference>
<keyword evidence="3" id="KW-1185">Reference proteome</keyword>
<organism evidence="2 3">
    <name type="scientific">Nocardioides imazamoxiresistens</name>
    <dbReference type="NCBI Taxonomy" id="3231893"/>
    <lineage>
        <taxon>Bacteria</taxon>
        <taxon>Bacillati</taxon>
        <taxon>Actinomycetota</taxon>
        <taxon>Actinomycetes</taxon>
        <taxon>Propionibacteriales</taxon>
        <taxon>Nocardioidaceae</taxon>
        <taxon>Nocardioides</taxon>
    </lineage>
</organism>
<proteinExistence type="predicted"/>
<dbReference type="EMBL" id="JAVYII010000004">
    <property type="protein sequence ID" value="MDT9593259.1"/>
    <property type="molecule type" value="Genomic_DNA"/>
</dbReference>
<gene>
    <name evidence="2" type="ORF">RDV89_09290</name>
</gene>
<dbReference type="InterPro" id="IPR037401">
    <property type="entry name" value="SnoaL-like"/>
</dbReference>
<feature type="domain" description="SnoaL-like" evidence="1">
    <location>
        <begin position="8"/>
        <end position="104"/>
    </location>
</feature>
<protein>
    <submittedName>
        <fullName evidence="2">Nuclear transport factor 2 family protein</fullName>
    </submittedName>
</protein>
<evidence type="ECO:0000259" key="1">
    <source>
        <dbReference type="Pfam" id="PF12680"/>
    </source>
</evidence>
<accession>A0ABU3PVI8</accession>
<dbReference type="Gene3D" id="3.10.450.50">
    <property type="match status" value="1"/>
</dbReference>
<name>A0ABU3PVI8_9ACTN</name>
<reference evidence="2 3" key="1">
    <citation type="submission" date="2023-08" db="EMBL/GenBank/DDBJ databases">
        <title>Nocardioides seae sp. nov., a bacterium isolated from a soil.</title>
        <authorList>
            <person name="Wang X."/>
        </authorList>
    </citation>
    <scope>NUCLEOTIDE SEQUENCE [LARGE SCALE GENOMIC DNA]</scope>
    <source>
        <strain evidence="2 3">YZH12</strain>
    </source>
</reference>
<dbReference type="RefSeq" id="WP_315732721.1">
    <property type="nucleotide sequence ID" value="NZ_JAVYII010000004.1"/>
</dbReference>